<dbReference type="RefSeq" id="XP_009054072.1">
    <property type="nucleotide sequence ID" value="XM_009055824.1"/>
</dbReference>
<evidence type="ECO:0008006" key="3">
    <source>
        <dbReference type="Google" id="ProtNLM"/>
    </source>
</evidence>
<keyword evidence="2" id="KW-1185">Reference proteome</keyword>
<dbReference type="Gene3D" id="3.10.450.10">
    <property type="match status" value="1"/>
</dbReference>
<reference evidence="1 2" key="1">
    <citation type="journal article" date="2013" name="Nature">
        <title>Insights into bilaterian evolution from three spiralian genomes.</title>
        <authorList>
            <person name="Simakov O."/>
            <person name="Marletaz F."/>
            <person name="Cho S.J."/>
            <person name="Edsinger-Gonzales E."/>
            <person name="Havlak P."/>
            <person name="Hellsten U."/>
            <person name="Kuo D.H."/>
            <person name="Larsson T."/>
            <person name="Lv J."/>
            <person name="Arendt D."/>
            <person name="Savage R."/>
            <person name="Osoegawa K."/>
            <person name="de Jong P."/>
            <person name="Grimwood J."/>
            <person name="Chapman J.A."/>
            <person name="Shapiro H."/>
            <person name="Aerts A."/>
            <person name="Otillar R.P."/>
            <person name="Terry A.Y."/>
            <person name="Boore J.L."/>
            <person name="Grigoriev I.V."/>
            <person name="Lindberg D.R."/>
            <person name="Seaver E.C."/>
            <person name="Weisblat D.A."/>
            <person name="Putnam N.H."/>
            <person name="Rokhsar D.S."/>
        </authorList>
    </citation>
    <scope>NUCLEOTIDE SEQUENCE [LARGE SCALE GENOMIC DNA]</scope>
</reference>
<dbReference type="KEGG" id="lgi:LOTGIDRAFT_176677"/>
<sequence length="144" mass="15988">VVHVKDPWKELTDLQDLNCSAVATSPPIPGGINAIEENDEVRAAASFAADEINVENRRPDVNGQKWFTLTKINSPTHQVVVSGYMYRMEIVLKQSECLNIDRNLGSSVIECPPVQGGVTRRCRVKVYQHWGNGYSLESSDCTVN</sequence>
<gene>
    <name evidence="1" type="ORF">LOTGIDRAFT_176677</name>
</gene>
<name>V4AKH6_LOTGI</name>
<dbReference type="GeneID" id="20243918"/>
<dbReference type="GO" id="GO:0004869">
    <property type="term" value="F:cysteine-type endopeptidase inhibitor activity"/>
    <property type="evidence" value="ECO:0007669"/>
    <property type="project" value="InterPro"/>
</dbReference>
<organism evidence="1 2">
    <name type="scientific">Lottia gigantea</name>
    <name type="common">Giant owl limpet</name>
    <dbReference type="NCBI Taxonomy" id="225164"/>
    <lineage>
        <taxon>Eukaryota</taxon>
        <taxon>Metazoa</taxon>
        <taxon>Spiralia</taxon>
        <taxon>Lophotrochozoa</taxon>
        <taxon>Mollusca</taxon>
        <taxon>Gastropoda</taxon>
        <taxon>Patellogastropoda</taxon>
        <taxon>Lottioidea</taxon>
        <taxon>Lottiidae</taxon>
        <taxon>Lottia</taxon>
    </lineage>
</organism>
<dbReference type="OrthoDB" id="6107485at2759"/>
<protein>
    <recommendedName>
        <fullName evidence="3">Cystatin domain-containing protein</fullName>
    </recommendedName>
</protein>
<dbReference type="AlphaFoldDB" id="V4AKH6"/>
<dbReference type="OMA" id="MYRMEIT"/>
<feature type="non-terminal residue" evidence="1">
    <location>
        <position position="1"/>
    </location>
</feature>
<dbReference type="EMBL" id="KB201666">
    <property type="protein sequence ID" value="ESO95240.1"/>
    <property type="molecule type" value="Genomic_DNA"/>
</dbReference>
<dbReference type="InterPro" id="IPR000010">
    <property type="entry name" value="Cystatin_dom"/>
</dbReference>
<evidence type="ECO:0000313" key="2">
    <source>
        <dbReference type="Proteomes" id="UP000030746"/>
    </source>
</evidence>
<dbReference type="InterPro" id="IPR046350">
    <property type="entry name" value="Cystatin_sf"/>
</dbReference>
<dbReference type="CDD" id="cd00042">
    <property type="entry name" value="CY"/>
    <property type="match status" value="1"/>
</dbReference>
<dbReference type="Proteomes" id="UP000030746">
    <property type="component" value="Unassembled WGS sequence"/>
</dbReference>
<dbReference type="HOGENOM" id="CLU_1801287_0_0_1"/>
<accession>V4AKH6</accession>
<evidence type="ECO:0000313" key="1">
    <source>
        <dbReference type="EMBL" id="ESO95240.1"/>
    </source>
</evidence>
<dbReference type="SUPFAM" id="SSF54403">
    <property type="entry name" value="Cystatin/monellin"/>
    <property type="match status" value="1"/>
</dbReference>
<dbReference type="CTD" id="20243918"/>
<proteinExistence type="predicted"/>